<evidence type="ECO:0000313" key="6">
    <source>
        <dbReference type="EMBL" id="EFJ40838.1"/>
    </source>
</evidence>
<dbReference type="Pfam" id="PF00233">
    <property type="entry name" value="PDEase_I"/>
    <property type="match status" value="1"/>
</dbReference>
<evidence type="ECO:0000256" key="2">
    <source>
        <dbReference type="ARBA" id="ARBA00022801"/>
    </source>
</evidence>
<feature type="region of interest" description="Disordered" evidence="4">
    <location>
        <begin position="801"/>
        <end position="829"/>
    </location>
</feature>
<dbReference type="GeneID" id="9623175"/>
<dbReference type="PANTHER" id="PTHR11347">
    <property type="entry name" value="CYCLIC NUCLEOTIDE PHOSPHODIESTERASE"/>
    <property type="match status" value="1"/>
</dbReference>
<dbReference type="SMART" id="SM00065">
    <property type="entry name" value="GAF"/>
    <property type="match status" value="2"/>
</dbReference>
<dbReference type="InterPro" id="IPR002073">
    <property type="entry name" value="PDEase_catalytic_dom"/>
</dbReference>
<dbReference type="Gene3D" id="1.10.1300.10">
    <property type="entry name" value="3'5'-cyclic nucleotide phosphodiesterase, catalytic domain"/>
    <property type="match status" value="1"/>
</dbReference>
<feature type="region of interest" description="Disordered" evidence="4">
    <location>
        <begin position="872"/>
        <end position="936"/>
    </location>
</feature>
<protein>
    <recommendedName>
        <fullName evidence="5">PDEase domain-containing protein</fullName>
    </recommendedName>
</protein>
<dbReference type="InterPro" id="IPR003018">
    <property type="entry name" value="GAF"/>
</dbReference>
<evidence type="ECO:0000256" key="3">
    <source>
        <dbReference type="ARBA" id="ARBA00023170"/>
    </source>
</evidence>
<name>D8UHE2_VOLCA</name>
<dbReference type="KEGG" id="vcn:VOLCADRAFT_99277"/>
<feature type="region of interest" description="Disordered" evidence="4">
    <location>
        <begin position="429"/>
        <end position="454"/>
    </location>
</feature>
<accession>D8UHE2</accession>
<dbReference type="Proteomes" id="UP000001058">
    <property type="component" value="Unassembled WGS sequence"/>
</dbReference>
<dbReference type="RefSeq" id="XP_002958107.1">
    <property type="nucleotide sequence ID" value="XM_002958061.1"/>
</dbReference>
<feature type="compositionally biased region" description="Basic and acidic residues" evidence="4">
    <location>
        <begin position="892"/>
        <end position="924"/>
    </location>
</feature>
<dbReference type="STRING" id="3068.D8UHE2"/>
<dbReference type="SUPFAM" id="SSF109604">
    <property type="entry name" value="HD-domain/PDEase-like"/>
    <property type="match status" value="1"/>
</dbReference>
<dbReference type="PROSITE" id="PS51845">
    <property type="entry name" value="PDEASE_I_2"/>
    <property type="match status" value="1"/>
</dbReference>
<keyword evidence="1" id="KW-0479">Metal-binding</keyword>
<dbReference type="Gene3D" id="3.30.450.40">
    <property type="match status" value="2"/>
</dbReference>
<gene>
    <name evidence="6" type="ORF">VOLCADRAFT_99277</name>
</gene>
<evidence type="ECO:0000313" key="7">
    <source>
        <dbReference type="Proteomes" id="UP000001058"/>
    </source>
</evidence>
<dbReference type="Pfam" id="PF01590">
    <property type="entry name" value="GAF"/>
    <property type="match status" value="2"/>
</dbReference>
<keyword evidence="7" id="KW-1185">Reference proteome</keyword>
<dbReference type="InterPro" id="IPR029016">
    <property type="entry name" value="GAF-like_dom_sf"/>
</dbReference>
<feature type="compositionally biased region" description="Gly residues" evidence="4">
    <location>
        <begin position="341"/>
        <end position="355"/>
    </location>
</feature>
<feature type="region of interest" description="Disordered" evidence="4">
    <location>
        <begin position="339"/>
        <end position="365"/>
    </location>
</feature>
<dbReference type="GO" id="GO:0004114">
    <property type="term" value="F:3',5'-cyclic-nucleotide phosphodiesterase activity"/>
    <property type="evidence" value="ECO:0007669"/>
    <property type="project" value="InterPro"/>
</dbReference>
<evidence type="ECO:0000256" key="4">
    <source>
        <dbReference type="SAM" id="MobiDB-lite"/>
    </source>
</evidence>
<reference evidence="6 7" key="1">
    <citation type="journal article" date="2010" name="Science">
        <title>Genomic analysis of organismal complexity in the multicellular green alga Volvox carteri.</title>
        <authorList>
            <person name="Prochnik S.E."/>
            <person name="Umen J."/>
            <person name="Nedelcu A.M."/>
            <person name="Hallmann A."/>
            <person name="Miller S.M."/>
            <person name="Nishii I."/>
            <person name="Ferris P."/>
            <person name="Kuo A."/>
            <person name="Mitros T."/>
            <person name="Fritz-Laylin L.K."/>
            <person name="Hellsten U."/>
            <person name="Chapman J."/>
            <person name="Simakov O."/>
            <person name="Rensing S.A."/>
            <person name="Terry A."/>
            <person name="Pangilinan J."/>
            <person name="Kapitonov V."/>
            <person name="Jurka J."/>
            <person name="Salamov A."/>
            <person name="Shapiro H."/>
            <person name="Schmutz J."/>
            <person name="Grimwood J."/>
            <person name="Lindquist E."/>
            <person name="Lucas S."/>
            <person name="Grigoriev I.V."/>
            <person name="Schmitt R."/>
            <person name="Kirk D."/>
            <person name="Rokhsar D.S."/>
        </authorList>
    </citation>
    <scope>NUCLEOTIDE SEQUENCE [LARGE SCALE GENOMIC DNA]</scope>
    <source>
        <strain evidence="7">f. Nagariensis / Eve</strain>
    </source>
</reference>
<proteinExistence type="predicted"/>
<dbReference type="eggNOG" id="KOG3689">
    <property type="taxonomic scope" value="Eukaryota"/>
</dbReference>
<dbReference type="InParanoid" id="D8UHE2"/>
<organism evidence="7">
    <name type="scientific">Volvox carteri f. nagariensis</name>
    <dbReference type="NCBI Taxonomy" id="3068"/>
    <lineage>
        <taxon>Eukaryota</taxon>
        <taxon>Viridiplantae</taxon>
        <taxon>Chlorophyta</taxon>
        <taxon>core chlorophytes</taxon>
        <taxon>Chlorophyceae</taxon>
        <taxon>CS clade</taxon>
        <taxon>Chlamydomonadales</taxon>
        <taxon>Volvocaceae</taxon>
        <taxon>Volvox</taxon>
    </lineage>
</organism>
<feature type="compositionally biased region" description="Gly residues" evidence="4">
    <location>
        <begin position="875"/>
        <end position="885"/>
    </location>
</feature>
<evidence type="ECO:0000256" key="1">
    <source>
        <dbReference type="ARBA" id="ARBA00022723"/>
    </source>
</evidence>
<dbReference type="OrthoDB" id="68317at2759"/>
<dbReference type="EMBL" id="GL378406">
    <property type="protein sequence ID" value="EFJ40838.1"/>
    <property type="molecule type" value="Genomic_DNA"/>
</dbReference>
<sequence length="936" mass="98984">MQNVRQVALELLDCERVTLFLIFERRGELRAMIDQNQILRIQFGEGIAGLVAQTGGSMNLPDVYEHPMFNKEVDRVTGFRTRSMLCMAVSDMTGKNVAVLQALNKRSGQPFTPADERSLRLFGTHLGNTLVKAKLHETAKREKERLQAIYTCFKSLNAAEEVGQMVVCATAALERHIIHAERVLFFLVDKPRGELWLHTHQAEAVRLRVGQQGGVVGMCAESRKPQSWAEFADPHLDPALGRLPAHLAPLRIKSVLVQPVHVANNDRVLAVVLALNKREAEGTSDIFFEPFFTDADCDAMALFAYEMEDLLSERTLELSLLSALSVVGHDGAHPSVAVQGAVGGGGAEGGGGTSTPGGPSSAVSLSGDEDFIRSRLIQMYLPECKMESPGSHGGIMFNRNSFSAATATANQMRASMDRKRTAGLSLSLIGDGGPAGAKRPGSGPGLGGSSFSRRSDLALPSHRMSLALRYLVSPPKQNGWGCGGVDVFRRISTHERLMAPWRRLMPVKSAGGAVGAAAAAAATATVVGEGNGGGKDGGDGCNADEAYEGGGGGGGTAAESISGLRMGHMPQPFGDFARVHEELRTAAEESLRVNVFDPQSVLENHHCAMTFAILSRADCNLLAVLTPEEQRAARKVIIAAILCTDMANHFTITQEFQKHGLGYEPDNESDRLLLIKIILHAADIGNAVRPFHVNHVMSRRVHREFEAQAHEEMSLGLPVTFSVDTSDRVMCARVELNFLLAEEEEQQRQQQQLQLLQLKSVEGEAPSKALPAASAVADTSPGVPTDVEPFSQATAVAAAETGNGGTCDGDGGGGGGSVEGQGSGDSGGSFGSLLPLEVQISDAAAATAAAAAHEAAVAAAAAAAAAASSLREQQGHGGGGGGTGGADMAISPKEKSQAEALLIRDEVDRLDQDHVRNPDPAVRDDDGDCPMSERVP</sequence>
<dbReference type="AlphaFoldDB" id="D8UHE2"/>
<keyword evidence="3" id="KW-0675">Receptor</keyword>
<evidence type="ECO:0000259" key="5">
    <source>
        <dbReference type="PROSITE" id="PS51845"/>
    </source>
</evidence>
<dbReference type="InterPro" id="IPR036971">
    <property type="entry name" value="PDEase_catalytic_dom_sf"/>
</dbReference>
<feature type="domain" description="PDEase" evidence="5">
    <location>
        <begin position="600"/>
        <end position="800"/>
    </location>
</feature>
<dbReference type="GO" id="GO:0007165">
    <property type="term" value="P:signal transduction"/>
    <property type="evidence" value="ECO:0007669"/>
    <property type="project" value="InterPro"/>
</dbReference>
<dbReference type="SUPFAM" id="SSF55781">
    <property type="entry name" value="GAF domain-like"/>
    <property type="match status" value="2"/>
</dbReference>
<feature type="region of interest" description="Disordered" evidence="4">
    <location>
        <begin position="769"/>
        <end position="788"/>
    </location>
</feature>
<dbReference type="GO" id="GO:0046872">
    <property type="term" value="F:metal ion binding"/>
    <property type="evidence" value="ECO:0007669"/>
    <property type="project" value="UniProtKB-KW"/>
</dbReference>
<feature type="compositionally biased region" description="Gly residues" evidence="4">
    <location>
        <begin position="802"/>
        <end position="829"/>
    </location>
</feature>
<keyword evidence="2" id="KW-0378">Hydrolase</keyword>